<name>A0ACC5YD65_9TELE</name>
<keyword evidence="2" id="KW-1185">Reference proteome</keyword>
<protein>
    <submittedName>
        <fullName evidence="1">Uncharacterized protein</fullName>
    </submittedName>
</protein>
<feature type="non-terminal residue" evidence="1">
    <location>
        <position position="284"/>
    </location>
</feature>
<evidence type="ECO:0000313" key="1">
    <source>
        <dbReference type="EMBL" id="MCJ8732916.1"/>
    </source>
</evidence>
<evidence type="ECO:0000313" key="2">
    <source>
        <dbReference type="Proteomes" id="UP000830395"/>
    </source>
</evidence>
<proteinExistence type="predicted"/>
<dbReference type="EMBL" id="CM040979">
    <property type="protein sequence ID" value="MCJ8732916.1"/>
    <property type="molecule type" value="Genomic_DNA"/>
</dbReference>
<gene>
    <name evidence="1" type="ORF">PDJAM_G00216400</name>
</gene>
<feature type="non-terminal residue" evidence="1">
    <location>
        <position position="1"/>
    </location>
</feature>
<accession>A0ACC5YD65</accession>
<comment type="caution">
    <text evidence="1">The sequence shown here is derived from an EMBL/GenBank/DDBJ whole genome shotgun (WGS) entry which is preliminary data.</text>
</comment>
<reference evidence="1" key="1">
    <citation type="submission" date="2020-02" db="EMBL/GenBank/DDBJ databases">
        <title>Genome sequencing of the panga catfish, Pangasius djambal.</title>
        <authorList>
            <person name="Wen M."/>
            <person name="Zahm M."/>
            <person name="Roques C."/>
            <person name="Cabau C."/>
            <person name="Klopp C."/>
            <person name="Donnadieu C."/>
            <person name="Jouanno E."/>
            <person name="Avarre J.-C."/>
            <person name="Campet M."/>
            <person name="Ha T."/>
            <person name="Dugue R."/>
            <person name="Lampietro C."/>
            <person name="Louis A."/>
            <person name="Herpin A."/>
            <person name="Echchiki A."/>
            <person name="Berthelot C."/>
            <person name="Parey E."/>
            <person name="Roest-Crollius H."/>
            <person name="Braasch I."/>
            <person name="Postlethwait J.H."/>
            <person name="Bobe J."/>
            <person name="Montfort J."/>
            <person name="Bouchez O."/>
            <person name="Begum T."/>
            <person name="Schartl M."/>
            <person name="Gustiano R."/>
            <person name="Guiguen Y."/>
        </authorList>
    </citation>
    <scope>NUCLEOTIDE SEQUENCE</scope>
    <source>
        <strain evidence="1">Pdj_M5554</strain>
    </source>
</reference>
<sequence>DGGRPITKYVIEKKEKVGTRWIKSGKTSGPESKYSVTDVDEGTEVQFQVRAENEAGVGDPSEPTDIITIEDPISPPSPPVEVKIVDASREHINITWRAPEKNGGSPVTGYHVELTEADTDKWMRINARPIKELRFKAEDGIIPEKQYVLRVRAINAVGVSDPSEISDKVFAKDPDSAPKIDLETQDVVIVEGEKMYLKIPYRAIPKPSMVWKKGEAELKADDRLNMRCELNSIHLELLKCKHEDAGVYTVTLENSLGSVTGTINVKVIGLPGQCKSITPSEVTK</sequence>
<dbReference type="Proteomes" id="UP000830395">
    <property type="component" value="Chromosome 5"/>
</dbReference>
<organism evidence="1 2">
    <name type="scientific">Pangasius djambal</name>
    <dbReference type="NCBI Taxonomy" id="1691987"/>
    <lineage>
        <taxon>Eukaryota</taxon>
        <taxon>Metazoa</taxon>
        <taxon>Chordata</taxon>
        <taxon>Craniata</taxon>
        <taxon>Vertebrata</taxon>
        <taxon>Euteleostomi</taxon>
        <taxon>Actinopterygii</taxon>
        <taxon>Neopterygii</taxon>
        <taxon>Teleostei</taxon>
        <taxon>Ostariophysi</taxon>
        <taxon>Siluriformes</taxon>
        <taxon>Pangasiidae</taxon>
        <taxon>Pangasius</taxon>
    </lineage>
</organism>